<dbReference type="AlphaFoldDB" id="A0A1J5PKJ7"/>
<organism evidence="2">
    <name type="scientific">mine drainage metagenome</name>
    <dbReference type="NCBI Taxonomy" id="410659"/>
    <lineage>
        <taxon>unclassified sequences</taxon>
        <taxon>metagenomes</taxon>
        <taxon>ecological metagenomes</taxon>
    </lineage>
</organism>
<name>A0A1J5PKJ7_9ZZZZ</name>
<evidence type="ECO:0000313" key="2">
    <source>
        <dbReference type="EMBL" id="OIQ64053.1"/>
    </source>
</evidence>
<gene>
    <name evidence="2" type="ORF">GALL_544000</name>
</gene>
<evidence type="ECO:0000256" key="1">
    <source>
        <dbReference type="SAM" id="MobiDB-lite"/>
    </source>
</evidence>
<reference evidence="2" key="1">
    <citation type="submission" date="2016-10" db="EMBL/GenBank/DDBJ databases">
        <title>Sequence of Gallionella enrichment culture.</title>
        <authorList>
            <person name="Poehlein A."/>
            <person name="Muehling M."/>
            <person name="Daniel R."/>
        </authorList>
    </citation>
    <scope>NUCLEOTIDE SEQUENCE</scope>
</reference>
<feature type="region of interest" description="Disordered" evidence="1">
    <location>
        <begin position="1"/>
        <end position="34"/>
    </location>
</feature>
<accession>A0A1J5PKJ7</accession>
<feature type="region of interest" description="Disordered" evidence="1">
    <location>
        <begin position="73"/>
        <end position="94"/>
    </location>
</feature>
<proteinExistence type="predicted"/>
<protein>
    <submittedName>
        <fullName evidence="2">Uncharacterized protein</fullName>
    </submittedName>
</protein>
<dbReference type="EMBL" id="MLJW01008459">
    <property type="protein sequence ID" value="OIQ64053.1"/>
    <property type="molecule type" value="Genomic_DNA"/>
</dbReference>
<sequence>MPEVPQQPVADIDGRAGNAAQCQTQRHPRGGQVQPQAGLLQHLRRQGQLAQQGIERQPCIAQVTADVQVVAGKRSRSQQRLRAPGMQRHLTKHRDADIERTGSGVAANEFAVVRISQFQQAFGEGRQPAFINRRQRQRQRKGQGPGCAGRQVAQVDGQRLVAKPGRVGIGKKMPSLHQHVARYGQLGTGSGLQQGAVVADAQRGAAHRAIEIAGNQVKLAHGGAWLIPRSRHSSSARRGPQVLAYPAYRSVPATPA</sequence>
<comment type="caution">
    <text evidence="2">The sequence shown here is derived from an EMBL/GenBank/DDBJ whole genome shotgun (WGS) entry which is preliminary data.</text>
</comment>